<evidence type="ECO:0000256" key="2">
    <source>
        <dbReference type="SAM" id="Phobius"/>
    </source>
</evidence>
<gene>
    <name evidence="3" type="ORF">D9619_005248</name>
</gene>
<feature type="region of interest" description="Disordered" evidence="1">
    <location>
        <begin position="401"/>
        <end position="438"/>
    </location>
</feature>
<name>A0A8H5FBR0_9AGAR</name>
<feature type="compositionally biased region" description="Polar residues" evidence="1">
    <location>
        <begin position="402"/>
        <end position="412"/>
    </location>
</feature>
<evidence type="ECO:0000313" key="3">
    <source>
        <dbReference type="EMBL" id="KAF5331001.1"/>
    </source>
</evidence>
<feature type="transmembrane region" description="Helical" evidence="2">
    <location>
        <begin position="12"/>
        <end position="32"/>
    </location>
</feature>
<feature type="region of interest" description="Disordered" evidence="1">
    <location>
        <begin position="483"/>
        <end position="522"/>
    </location>
</feature>
<evidence type="ECO:0000256" key="1">
    <source>
        <dbReference type="SAM" id="MobiDB-lite"/>
    </source>
</evidence>
<keyword evidence="2" id="KW-1133">Transmembrane helix</keyword>
<dbReference type="Proteomes" id="UP000567179">
    <property type="component" value="Unassembled WGS sequence"/>
</dbReference>
<keyword evidence="2" id="KW-0812">Transmembrane</keyword>
<feature type="region of interest" description="Disordered" evidence="1">
    <location>
        <begin position="178"/>
        <end position="221"/>
    </location>
</feature>
<sequence>MFAHRVSSSHFFYSIFLVIWCFYSICSASATITSRTIDDTLGDLVTGQKVIYEPASAWQTFNDSFASGGTFTRAQSTGNISATLTFNGTAIYVFFMVPSDEFPHDIPFATSFSLDNGPPELFQPSPDLNAPLSNRDELVFSKTHLVATEHTLVISASPSENVSHIIDFDHAIYETDDGEVISPTTTPSPVQSLLPSPSPSQTYPMVPANAPQQPTTTSTKSSSGMVACGIIIAFLTVGGFAVTVFFLRRRRLRKRGGGMPSIEIDPAEDIEPDNKLGSMSAGEASMNPFDDNQAPEPTSASASRGAINVMGQLPYIYSNGIAYSDPPISSQSKVANSGIQPPQQNVRGVRGVPLQPLHIVNRASSSIPSATTATGGFSRQQILEEQLSAYLVMMQQKADEMSLSTDGQSNAAHSPERTEEEYKPLGYSQEKVKDPEEKIDEGDLDAWFKRMSDPDIGVEELKEMIYAMKLQIEALQAQGGVDQALSPFEDPPPQYTPAAPGSGRRMTNAGPPSGSPISPTVVDRWRSAVARLSRIGLGS</sequence>
<dbReference type="EMBL" id="JAACJJ010000001">
    <property type="protein sequence ID" value="KAF5331001.1"/>
    <property type="molecule type" value="Genomic_DNA"/>
</dbReference>
<proteinExistence type="predicted"/>
<feature type="compositionally biased region" description="Low complexity" evidence="1">
    <location>
        <begin position="182"/>
        <end position="202"/>
    </location>
</feature>
<evidence type="ECO:0008006" key="5">
    <source>
        <dbReference type="Google" id="ProtNLM"/>
    </source>
</evidence>
<comment type="caution">
    <text evidence="3">The sequence shown here is derived from an EMBL/GenBank/DDBJ whole genome shotgun (WGS) entry which is preliminary data.</text>
</comment>
<dbReference type="AlphaFoldDB" id="A0A8H5FBR0"/>
<reference evidence="3 4" key="1">
    <citation type="journal article" date="2020" name="ISME J.">
        <title>Uncovering the hidden diversity of litter-decomposition mechanisms in mushroom-forming fungi.</title>
        <authorList>
            <person name="Floudas D."/>
            <person name="Bentzer J."/>
            <person name="Ahren D."/>
            <person name="Johansson T."/>
            <person name="Persson P."/>
            <person name="Tunlid A."/>
        </authorList>
    </citation>
    <scope>NUCLEOTIDE SEQUENCE [LARGE SCALE GENOMIC DNA]</scope>
    <source>
        <strain evidence="3 4">CBS 101986</strain>
    </source>
</reference>
<protein>
    <recommendedName>
        <fullName evidence="5">Mid2 domain-containing protein</fullName>
    </recommendedName>
</protein>
<feature type="compositionally biased region" description="Basic and acidic residues" evidence="1">
    <location>
        <begin position="414"/>
        <end position="423"/>
    </location>
</feature>
<dbReference type="OrthoDB" id="2758521at2759"/>
<dbReference type="Gene3D" id="2.60.120.260">
    <property type="entry name" value="Galactose-binding domain-like"/>
    <property type="match status" value="1"/>
</dbReference>
<organism evidence="3 4">
    <name type="scientific">Psilocybe cf. subviscida</name>
    <dbReference type="NCBI Taxonomy" id="2480587"/>
    <lineage>
        <taxon>Eukaryota</taxon>
        <taxon>Fungi</taxon>
        <taxon>Dikarya</taxon>
        <taxon>Basidiomycota</taxon>
        <taxon>Agaricomycotina</taxon>
        <taxon>Agaricomycetes</taxon>
        <taxon>Agaricomycetidae</taxon>
        <taxon>Agaricales</taxon>
        <taxon>Agaricineae</taxon>
        <taxon>Strophariaceae</taxon>
        <taxon>Psilocybe</taxon>
    </lineage>
</organism>
<feature type="region of interest" description="Disordered" evidence="1">
    <location>
        <begin position="256"/>
        <end position="301"/>
    </location>
</feature>
<evidence type="ECO:0000313" key="4">
    <source>
        <dbReference type="Proteomes" id="UP000567179"/>
    </source>
</evidence>
<keyword evidence="2" id="KW-0472">Membrane</keyword>
<accession>A0A8H5FBR0</accession>
<feature type="transmembrane region" description="Helical" evidence="2">
    <location>
        <begin position="224"/>
        <end position="247"/>
    </location>
</feature>
<keyword evidence="4" id="KW-1185">Reference proteome</keyword>